<dbReference type="InterPro" id="IPR010985">
    <property type="entry name" value="Ribbon_hlx_hlx"/>
</dbReference>
<proteinExistence type="predicted"/>
<keyword evidence="2" id="KW-1185">Reference proteome</keyword>
<dbReference type="Proteomes" id="UP001589891">
    <property type="component" value="Unassembled WGS sequence"/>
</dbReference>
<evidence type="ECO:0000313" key="2">
    <source>
        <dbReference type="Proteomes" id="UP001589891"/>
    </source>
</evidence>
<comment type="caution">
    <text evidence="1">The sequence shown here is derived from an EMBL/GenBank/DDBJ whole genome shotgun (WGS) entry which is preliminary data.</text>
</comment>
<gene>
    <name evidence="1" type="ORF">ACFFGX_20075</name>
</gene>
<dbReference type="RefSeq" id="WP_376948744.1">
    <property type="nucleotide sequence ID" value="NZ_CP171449.1"/>
</dbReference>
<evidence type="ECO:0008006" key="3">
    <source>
        <dbReference type="Google" id="ProtNLM"/>
    </source>
</evidence>
<sequence>MTPHTDQQLNNLGLSEELKVKLLEAAQEHNRSSTAEAIARLEETFARDDVAEARTIRNALMVELGNVLQAGLTAAEDLDKVQSALQEAQKVLDAKLSSTHLSKEDRPRL</sequence>
<dbReference type="Gene3D" id="1.10.1220.10">
    <property type="entry name" value="Met repressor-like"/>
    <property type="match status" value="1"/>
</dbReference>
<protein>
    <recommendedName>
        <fullName evidence="3">Arc-like DNA binding domain-containing protein</fullName>
    </recommendedName>
</protein>
<accession>A0ABV6STU9</accession>
<evidence type="ECO:0000313" key="1">
    <source>
        <dbReference type="EMBL" id="MFC0711745.1"/>
    </source>
</evidence>
<dbReference type="InterPro" id="IPR013321">
    <property type="entry name" value="Arc_rbn_hlx_hlx"/>
</dbReference>
<dbReference type="EMBL" id="JBHLSS010000128">
    <property type="protein sequence ID" value="MFC0711745.1"/>
    <property type="molecule type" value="Genomic_DNA"/>
</dbReference>
<dbReference type="SUPFAM" id="SSF47598">
    <property type="entry name" value="Ribbon-helix-helix"/>
    <property type="match status" value="1"/>
</dbReference>
<organism evidence="1 2">
    <name type="scientific">Azorhizophilus paspali</name>
    <name type="common">Azotobacter paspali</name>
    <dbReference type="NCBI Taxonomy" id="69963"/>
    <lineage>
        <taxon>Bacteria</taxon>
        <taxon>Pseudomonadati</taxon>
        <taxon>Pseudomonadota</taxon>
        <taxon>Gammaproteobacteria</taxon>
        <taxon>Pseudomonadales</taxon>
        <taxon>Pseudomonadaceae</taxon>
        <taxon>Azorhizophilus</taxon>
    </lineage>
</organism>
<reference evidence="1 2" key="1">
    <citation type="submission" date="2024-09" db="EMBL/GenBank/DDBJ databases">
        <authorList>
            <person name="Sun Q."/>
            <person name="Mori K."/>
        </authorList>
    </citation>
    <scope>NUCLEOTIDE SEQUENCE [LARGE SCALE GENOMIC DNA]</scope>
    <source>
        <strain evidence="1 2">NCAIM B.01794</strain>
    </source>
</reference>
<name>A0ABV6STU9_AZOPA</name>